<proteinExistence type="predicted"/>
<dbReference type="InterPro" id="IPR019341">
    <property type="entry name" value="Alpha/Gamma-adaptin-bd_p34"/>
</dbReference>
<sequence length="261" mass="29400">MLNIECLPILVVSACDNSRATKIVSDVVQQDISQNNTESGEYCTWNIENKYYNAKVSIHALLDEQTPPLHLTPTVEAHLIYLEADEGKEVAERRLHLSWDLVANAQVRLILKDGSESEALVDWALRHHYELVTFASPTEDFDDEEEDSYGYQRVRSALHAHTWHGLVRIDGLDLPASITNGNSENDVISSDSDESCNSWGSWEQWSGEREATFANMLGSLQTDRNALNSLADNERRRQAELLLKAFRSALRPSESSDPNNT</sequence>
<accession>A0AAV1J6S7</accession>
<dbReference type="PANTHER" id="PTHR14659">
    <property type="entry name" value="ALPHA- AND GAMMA-ADAPTIN-BINDING PROTEIN P34"/>
    <property type="match status" value="1"/>
</dbReference>
<dbReference type="EMBL" id="CAVLEF010000005">
    <property type="protein sequence ID" value="CAK1544334.1"/>
    <property type="molecule type" value="Genomic_DNA"/>
</dbReference>
<reference evidence="1 2" key="1">
    <citation type="submission" date="2023-11" db="EMBL/GenBank/DDBJ databases">
        <authorList>
            <person name="Okamura Y."/>
        </authorList>
    </citation>
    <scope>NUCLEOTIDE SEQUENCE [LARGE SCALE GENOMIC DNA]</scope>
</reference>
<gene>
    <name evidence="1" type="ORF">LNINA_LOCUS4088</name>
</gene>
<dbReference type="PANTHER" id="PTHR14659:SF1">
    <property type="entry name" value="ALPHA- AND GAMMA-ADAPTIN-BINDING PROTEIN P34"/>
    <property type="match status" value="1"/>
</dbReference>
<evidence type="ECO:0000313" key="2">
    <source>
        <dbReference type="Proteomes" id="UP001497472"/>
    </source>
</evidence>
<organism evidence="1 2">
    <name type="scientific">Leptosia nina</name>
    <dbReference type="NCBI Taxonomy" id="320188"/>
    <lineage>
        <taxon>Eukaryota</taxon>
        <taxon>Metazoa</taxon>
        <taxon>Ecdysozoa</taxon>
        <taxon>Arthropoda</taxon>
        <taxon>Hexapoda</taxon>
        <taxon>Insecta</taxon>
        <taxon>Pterygota</taxon>
        <taxon>Neoptera</taxon>
        <taxon>Endopterygota</taxon>
        <taxon>Lepidoptera</taxon>
        <taxon>Glossata</taxon>
        <taxon>Ditrysia</taxon>
        <taxon>Papilionoidea</taxon>
        <taxon>Pieridae</taxon>
        <taxon>Pierinae</taxon>
        <taxon>Leptosia</taxon>
    </lineage>
</organism>
<protein>
    <submittedName>
        <fullName evidence="1">Uncharacterized protein</fullName>
    </submittedName>
</protein>
<keyword evidence="2" id="KW-1185">Reference proteome</keyword>
<name>A0AAV1J6S7_9NEOP</name>
<dbReference type="Proteomes" id="UP001497472">
    <property type="component" value="Unassembled WGS sequence"/>
</dbReference>
<comment type="caution">
    <text evidence="1">The sequence shown here is derived from an EMBL/GenBank/DDBJ whole genome shotgun (WGS) entry which is preliminary data.</text>
</comment>
<dbReference type="AlphaFoldDB" id="A0AAV1J6S7"/>
<evidence type="ECO:0000313" key="1">
    <source>
        <dbReference type="EMBL" id="CAK1544334.1"/>
    </source>
</evidence>